<dbReference type="InterPro" id="IPR013714">
    <property type="entry name" value="Golgi_TVP15"/>
</dbReference>
<dbReference type="RefSeq" id="XP_028535327.1">
    <property type="nucleotide sequence ID" value="XM_028679632.1"/>
</dbReference>
<evidence type="ECO:0000256" key="3">
    <source>
        <dbReference type="ARBA" id="ARBA00022989"/>
    </source>
</evidence>
<dbReference type="KEGG" id="prel:PRELSG_1454100"/>
<dbReference type="Pfam" id="PF08507">
    <property type="entry name" value="COPI_assoc"/>
    <property type="match status" value="1"/>
</dbReference>
<feature type="transmembrane region" description="Helical" evidence="5">
    <location>
        <begin position="65"/>
        <end position="86"/>
    </location>
</feature>
<feature type="transmembrane region" description="Helical" evidence="5">
    <location>
        <begin position="92"/>
        <end position="112"/>
    </location>
</feature>
<evidence type="ECO:0000256" key="4">
    <source>
        <dbReference type="ARBA" id="ARBA00023136"/>
    </source>
</evidence>
<dbReference type="EMBL" id="LN835309">
    <property type="protein sequence ID" value="CRH02807.1"/>
    <property type="molecule type" value="Genomic_DNA"/>
</dbReference>
<keyword evidence="2 5" id="KW-0812">Transmembrane</keyword>
<keyword evidence="7" id="KW-1185">Reference proteome</keyword>
<feature type="transmembrane region" description="Helical" evidence="5">
    <location>
        <begin position="35"/>
        <end position="53"/>
    </location>
</feature>
<dbReference type="Proteomes" id="UP000220158">
    <property type="component" value="Chromosome 14"/>
</dbReference>
<gene>
    <name evidence="6" type="ORF">PRELSG_1454100</name>
</gene>
<proteinExistence type="predicted"/>
<dbReference type="GO" id="GO:0016020">
    <property type="term" value="C:membrane"/>
    <property type="evidence" value="ECO:0007669"/>
    <property type="project" value="UniProtKB-SubCell"/>
</dbReference>
<keyword evidence="3 5" id="KW-1133">Transmembrane helix</keyword>
<feature type="transmembrane region" description="Helical" evidence="5">
    <location>
        <begin position="12"/>
        <end position="29"/>
    </location>
</feature>
<accession>A0A1J1HBX8</accession>
<dbReference type="PANTHER" id="PTHR28128">
    <property type="entry name" value="GOLGI APPARATUS MEMBRANE PROTEIN TVP15"/>
    <property type="match status" value="1"/>
</dbReference>
<evidence type="ECO:0000256" key="5">
    <source>
        <dbReference type="SAM" id="Phobius"/>
    </source>
</evidence>
<evidence type="ECO:0000313" key="6">
    <source>
        <dbReference type="EMBL" id="CRH02807.1"/>
    </source>
</evidence>
<dbReference type="OrthoDB" id="423534at2759"/>
<sequence length="152" mass="17260">MAILYSNLPNISLRFLSVTSGILMITSGILNIFNLFQIVLNLYIICSGVLLILCDIKTFRFYRFIEFLFTVIGRCLYILIIGSIIINKSFLNILIGLIIIIISLLYLVLGYYNGIPVPLMDKNYISRFTESKNNMSSCSLETTHELSLDGKK</sequence>
<comment type="subcellular location">
    <subcellularLocation>
        <location evidence="1">Membrane</location>
        <topology evidence="1">Multi-pass membrane protein</topology>
    </subcellularLocation>
</comment>
<dbReference type="OMA" id="CSMETRD"/>
<dbReference type="AlphaFoldDB" id="A0A1J1HBX8"/>
<name>A0A1J1HBX8_PLARL</name>
<evidence type="ECO:0000313" key="7">
    <source>
        <dbReference type="Proteomes" id="UP000220158"/>
    </source>
</evidence>
<organism evidence="6 7">
    <name type="scientific">Plasmodium relictum</name>
    <dbReference type="NCBI Taxonomy" id="85471"/>
    <lineage>
        <taxon>Eukaryota</taxon>
        <taxon>Sar</taxon>
        <taxon>Alveolata</taxon>
        <taxon>Apicomplexa</taxon>
        <taxon>Aconoidasida</taxon>
        <taxon>Haemosporida</taxon>
        <taxon>Plasmodiidae</taxon>
        <taxon>Plasmodium</taxon>
        <taxon>Plasmodium (Haemamoeba)</taxon>
    </lineage>
</organism>
<evidence type="ECO:0000256" key="2">
    <source>
        <dbReference type="ARBA" id="ARBA00022692"/>
    </source>
</evidence>
<reference evidence="6 7" key="1">
    <citation type="submission" date="2015-04" db="EMBL/GenBank/DDBJ databases">
        <authorList>
            <consortium name="Pathogen Informatics"/>
        </authorList>
    </citation>
    <scope>NUCLEOTIDE SEQUENCE [LARGE SCALE GENOMIC DNA]</scope>
    <source>
        <strain evidence="6 7">SGS1</strain>
    </source>
</reference>
<keyword evidence="4 5" id="KW-0472">Membrane</keyword>
<protein>
    <submittedName>
        <fullName evidence="6">COPI associated protein, putative</fullName>
    </submittedName>
</protein>
<evidence type="ECO:0000256" key="1">
    <source>
        <dbReference type="ARBA" id="ARBA00004141"/>
    </source>
</evidence>
<dbReference type="PANTHER" id="PTHR28128:SF3">
    <property type="entry name" value="CHROMOSOME UNDETERMINED SCAFFOLD_46, WHOLE GENOME SHOTGUN SEQUENCE"/>
    <property type="match status" value="1"/>
</dbReference>
<dbReference type="GeneID" id="39738973"/>
<dbReference type="VEuPathDB" id="PlasmoDB:PRELSG_1454100"/>